<dbReference type="Proteomes" id="UP000604117">
    <property type="component" value="Unassembled WGS sequence"/>
</dbReference>
<reference evidence="1 2" key="1">
    <citation type="submission" date="2021-01" db="EMBL/GenBank/DDBJ databases">
        <title>Whole genome shotgun sequence of Asanoa siamensis NBRC 107932.</title>
        <authorList>
            <person name="Komaki H."/>
            <person name="Tamura T."/>
        </authorList>
    </citation>
    <scope>NUCLEOTIDE SEQUENCE [LARGE SCALE GENOMIC DNA]</scope>
    <source>
        <strain evidence="1 2">NBRC 107932</strain>
    </source>
</reference>
<proteinExistence type="predicted"/>
<name>A0ABQ4CTV0_9ACTN</name>
<keyword evidence="2" id="KW-1185">Reference proteome</keyword>
<accession>A0ABQ4CTV0</accession>
<dbReference type="EMBL" id="BONE01000034">
    <property type="protein sequence ID" value="GIF74721.1"/>
    <property type="molecule type" value="Genomic_DNA"/>
</dbReference>
<gene>
    <name evidence="1" type="ORF">Asi02nite_42390</name>
</gene>
<sequence length="61" mass="7075">MPNQPKTPLKRLRCDDSLWDRFGELAEPDRSAVLRHFMRWYCREEGITLPNRPAAGGPNHA</sequence>
<evidence type="ECO:0000313" key="2">
    <source>
        <dbReference type="Proteomes" id="UP000604117"/>
    </source>
</evidence>
<protein>
    <submittedName>
        <fullName evidence="1">Uncharacterized protein</fullName>
    </submittedName>
</protein>
<evidence type="ECO:0000313" key="1">
    <source>
        <dbReference type="EMBL" id="GIF74721.1"/>
    </source>
</evidence>
<comment type="caution">
    <text evidence="1">The sequence shown here is derived from an EMBL/GenBank/DDBJ whole genome shotgun (WGS) entry which is preliminary data.</text>
</comment>
<organism evidence="1 2">
    <name type="scientific">Asanoa siamensis</name>
    <dbReference type="NCBI Taxonomy" id="926357"/>
    <lineage>
        <taxon>Bacteria</taxon>
        <taxon>Bacillati</taxon>
        <taxon>Actinomycetota</taxon>
        <taxon>Actinomycetes</taxon>
        <taxon>Micromonosporales</taxon>
        <taxon>Micromonosporaceae</taxon>
        <taxon>Asanoa</taxon>
    </lineage>
</organism>